<feature type="domain" description="Rhamnogalacturonan lyase" evidence="15">
    <location>
        <begin position="280"/>
        <end position="353"/>
    </location>
</feature>
<dbReference type="PANTHER" id="PTHR36574">
    <property type="entry name" value="RHAMNOGALACTURONATE LYASE-RELATED"/>
    <property type="match status" value="1"/>
</dbReference>
<keyword evidence="5" id="KW-0964">Secreted</keyword>
<dbReference type="EMBL" id="MU838998">
    <property type="protein sequence ID" value="KAK1771899.1"/>
    <property type="molecule type" value="Genomic_DNA"/>
</dbReference>
<dbReference type="InterPro" id="IPR016590">
    <property type="entry name" value="Rhamnogalacturonase_B"/>
</dbReference>
<evidence type="ECO:0000259" key="13">
    <source>
        <dbReference type="Pfam" id="PF09284"/>
    </source>
</evidence>
<dbReference type="InterPro" id="IPR013784">
    <property type="entry name" value="Carb-bd-like_fold"/>
</dbReference>
<keyword evidence="9" id="KW-0119">Carbohydrate metabolism</keyword>
<evidence type="ECO:0000259" key="15">
    <source>
        <dbReference type="Pfam" id="PF14686"/>
    </source>
</evidence>
<feature type="domain" description="Rhamnogalacturonase B N-terminal" evidence="13">
    <location>
        <begin position="22"/>
        <end position="274"/>
    </location>
</feature>
<evidence type="ECO:0000256" key="3">
    <source>
        <dbReference type="ARBA" id="ARBA00010418"/>
    </source>
</evidence>
<evidence type="ECO:0000256" key="11">
    <source>
        <dbReference type="ARBA" id="ARBA00023326"/>
    </source>
</evidence>
<organism evidence="16 17">
    <name type="scientific">Phialemonium atrogriseum</name>
    <dbReference type="NCBI Taxonomy" id="1093897"/>
    <lineage>
        <taxon>Eukaryota</taxon>
        <taxon>Fungi</taxon>
        <taxon>Dikarya</taxon>
        <taxon>Ascomycota</taxon>
        <taxon>Pezizomycotina</taxon>
        <taxon>Sordariomycetes</taxon>
        <taxon>Sordariomycetidae</taxon>
        <taxon>Cephalothecales</taxon>
        <taxon>Cephalothecaceae</taxon>
        <taxon>Phialemonium</taxon>
    </lineage>
</organism>
<dbReference type="GeneID" id="85314876"/>
<dbReference type="InterPro" id="IPR014718">
    <property type="entry name" value="GH-type_carb-bd"/>
</dbReference>
<comment type="catalytic activity">
    <reaction evidence="1">
        <text>Endotype eliminative cleavage of L-alpha-rhamnopyranosyl-(1-&gt;4)-alpha-D-galactopyranosyluronic acid bonds of rhamnogalacturonan I domains in ramified hairy regions of pectin leaving L-rhamnopyranose at the reducing end and 4-deoxy-4,5-unsaturated D-galactopyranosyluronic acid at the non-reducing end.</text>
        <dbReference type="EC" id="4.2.2.23"/>
    </reaction>
</comment>
<dbReference type="RefSeq" id="XP_060288112.1">
    <property type="nucleotide sequence ID" value="XM_060431689.1"/>
</dbReference>
<evidence type="ECO:0000256" key="6">
    <source>
        <dbReference type="ARBA" id="ARBA00022729"/>
    </source>
</evidence>
<gene>
    <name evidence="16" type="ORF">QBC33DRAFT_592624</name>
</gene>
<proteinExistence type="inferred from homology"/>
<evidence type="ECO:0000256" key="9">
    <source>
        <dbReference type="ARBA" id="ARBA00023277"/>
    </source>
</evidence>
<comment type="subcellular location">
    <subcellularLocation>
        <location evidence="2">Secreted</location>
    </subcellularLocation>
</comment>
<dbReference type="Pfam" id="PF14683">
    <property type="entry name" value="CBM-like"/>
    <property type="match status" value="1"/>
</dbReference>
<dbReference type="InterPro" id="IPR008979">
    <property type="entry name" value="Galactose-bd-like_sf"/>
</dbReference>
<sequence>MRLAILSSVLVAWLGTSAEAKFGLTTTTKSYSVDTNAGLVFDVSRSNGDITSLQYNGVQYQGTSKMSQINSGLGTSQVSAETIGDYVKITVKAGGSQPVTHYYVAKPDDPTIYMATYITGEVDPGELRWLARLRRSAVPNGWHGDAGVLDGCTAFEGKDTFKCPNGQTRCKMYTADRFIDDQVHGVTGKIKDVGIWMIMPGVAYETSSGGPFMRDINTQSGDDQELYWYMNSGHVRTEPWRFGLMGPYAMKFTNGSQPSGDLDTTFFDELSVQGYVPRTSRGTVSGAATGIPPTFETVLHWHNTAAQYWAKASADGRYASPPMKPGTYTATMYRGEFPVANGTVTVTAGADVTWDVASTEPKPDVVWRIGDFDGRPMELRNGDKIERMHPADVRMGAWGGKYVVGTSKPAEDFPMALFSKEGGTVEVTFRLAADQVAAAVLRVGTTLSFKGGRPSVKIGGWTGKDPGAPKLIDSRGVTRGAYRGYGEVYTWDVPASALREGDNTLTLGVSGSGDQEFLSANYIVDAVELQGRAGADSPKT</sequence>
<dbReference type="Gene3D" id="2.70.98.10">
    <property type="match status" value="1"/>
</dbReference>
<dbReference type="InterPro" id="IPR015364">
    <property type="entry name" value="RhgB_N"/>
</dbReference>
<keyword evidence="10" id="KW-0961">Cell wall biogenesis/degradation</keyword>
<dbReference type="AlphaFoldDB" id="A0AAJ0FR12"/>
<dbReference type="GO" id="GO:0005576">
    <property type="term" value="C:extracellular region"/>
    <property type="evidence" value="ECO:0007669"/>
    <property type="project" value="UniProtKB-SubCell"/>
</dbReference>
<keyword evidence="17" id="KW-1185">Reference proteome</keyword>
<dbReference type="GO" id="GO:0071555">
    <property type="term" value="P:cell wall organization"/>
    <property type="evidence" value="ECO:0007669"/>
    <property type="project" value="UniProtKB-KW"/>
</dbReference>
<comment type="caution">
    <text evidence="16">The sequence shown here is derived from an EMBL/GenBank/DDBJ whole genome shotgun (WGS) entry which is preliminary data.</text>
</comment>
<dbReference type="InterPro" id="IPR011013">
    <property type="entry name" value="Gal_mutarotase_sf_dom"/>
</dbReference>
<dbReference type="GO" id="GO:0102210">
    <property type="term" value="F:rhamnogalacturonan endolyase activity"/>
    <property type="evidence" value="ECO:0007669"/>
    <property type="project" value="UniProtKB-EC"/>
</dbReference>
<comment type="similarity">
    <text evidence="3">Belongs to the polysaccharide lyase 4 family.</text>
</comment>
<reference evidence="16" key="1">
    <citation type="submission" date="2023-06" db="EMBL/GenBank/DDBJ databases">
        <title>Genome-scale phylogeny and comparative genomics of the fungal order Sordariales.</title>
        <authorList>
            <consortium name="Lawrence Berkeley National Laboratory"/>
            <person name="Hensen N."/>
            <person name="Bonometti L."/>
            <person name="Westerberg I."/>
            <person name="Brannstrom I.O."/>
            <person name="Guillou S."/>
            <person name="Cros-Aarteil S."/>
            <person name="Calhoun S."/>
            <person name="Haridas S."/>
            <person name="Kuo A."/>
            <person name="Mondo S."/>
            <person name="Pangilinan J."/>
            <person name="Riley R."/>
            <person name="Labutti K."/>
            <person name="Andreopoulos B."/>
            <person name="Lipzen A."/>
            <person name="Chen C."/>
            <person name="Yanf M."/>
            <person name="Daum C."/>
            <person name="Ng V."/>
            <person name="Clum A."/>
            <person name="Steindorff A."/>
            <person name="Ohm R."/>
            <person name="Martin F."/>
            <person name="Silar P."/>
            <person name="Natvig D."/>
            <person name="Lalanne C."/>
            <person name="Gautier V."/>
            <person name="Ament-Velasquez S.L."/>
            <person name="Kruys A."/>
            <person name="Hutchinson M.I."/>
            <person name="Powell A.J."/>
            <person name="Barry K."/>
            <person name="Miller A.N."/>
            <person name="Grigoriev I.V."/>
            <person name="Debuchy R."/>
            <person name="Gladieux P."/>
            <person name="Thoren M.H."/>
            <person name="Johannesson H."/>
        </authorList>
    </citation>
    <scope>NUCLEOTIDE SEQUENCE</scope>
    <source>
        <strain evidence="16">8032-3</strain>
    </source>
</reference>
<dbReference type="Pfam" id="PF14686">
    <property type="entry name" value="fn3_3"/>
    <property type="match status" value="1"/>
</dbReference>
<dbReference type="SUPFAM" id="SSF49785">
    <property type="entry name" value="Galactose-binding domain-like"/>
    <property type="match status" value="1"/>
</dbReference>
<dbReference type="SUPFAM" id="SSF49452">
    <property type="entry name" value="Starch-binding domain-like"/>
    <property type="match status" value="1"/>
</dbReference>
<dbReference type="Proteomes" id="UP001244011">
    <property type="component" value="Unassembled WGS sequence"/>
</dbReference>
<dbReference type="CDD" id="cd10320">
    <property type="entry name" value="RGL4_N"/>
    <property type="match status" value="1"/>
</dbReference>
<evidence type="ECO:0000256" key="7">
    <source>
        <dbReference type="ARBA" id="ARBA00023157"/>
    </source>
</evidence>
<dbReference type="Gene3D" id="2.60.120.260">
    <property type="entry name" value="Galactose-binding domain-like"/>
    <property type="match status" value="1"/>
</dbReference>
<dbReference type="CDD" id="cd10317">
    <property type="entry name" value="RGL4_C"/>
    <property type="match status" value="1"/>
</dbReference>
<dbReference type="InterPro" id="IPR029411">
    <property type="entry name" value="RG-lyase_III"/>
</dbReference>
<evidence type="ECO:0000256" key="8">
    <source>
        <dbReference type="ARBA" id="ARBA00023239"/>
    </source>
</evidence>
<feature type="signal peptide" evidence="12">
    <location>
        <begin position="1"/>
        <end position="20"/>
    </location>
</feature>
<evidence type="ECO:0000259" key="14">
    <source>
        <dbReference type="Pfam" id="PF14683"/>
    </source>
</evidence>
<evidence type="ECO:0000256" key="12">
    <source>
        <dbReference type="SAM" id="SignalP"/>
    </source>
</evidence>
<keyword evidence="7" id="KW-1015">Disulfide bond</keyword>
<accession>A0AAJ0FR12</accession>
<dbReference type="Gene3D" id="2.60.40.1120">
    <property type="entry name" value="Carboxypeptidase-like, regulatory domain"/>
    <property type="match status" value="1"/>
</dbReference>
<feature type="chain" id="PRO_5042576696" description="rhamnogalacturonan endolyase" evidence="12">
    <location>
        <begin position="21"/>
        <end position="540"/>
    </location>
</feature>
<evidence type="ECO:0000313" key="16">
    <source>
        <dbReference type="EMBL" id="KAK1771899.1"/>
    </source>
</evidence>
<dbReference type="SUPFAM" id="SSF74650">
    <property type="entry name" value="Galactose mutarotase-like"/>
    <property type="match status" value="1"/>
</dbReference>
<dbReference type="InterPro" id="IPR029413">
    <property type="entry name" value="RG-lyase_II"/>
</dbReference>
<dbReference type="EC" id="4.2.2.23" evidence="4"/>
<evidence type="ECO:0000256" key="5">
    <source>
        <dbReference type="ARBA" id="ARBA00022525"/>
    </source>
</evidence>
<evidence type="ECO:0000313" key="17">
    <source>
        <dbReference type="Proteomes" id="UP001244011"/>
    </source>
</evidence>
<dbReference type="Pfam" id="PF09284">
    <property type="entry name" value="RhgB_N"/>
    <property type="match status" value="1"/>
</dbReference>
<evidence type="ECO:0000256" key="10">
    <source>
        <dbReference type="ARBA" id="ARBA00023316"/>
    </source>
</evidence>
<evidence type="ECO:0000256" key="1">
    <source>
        <dbReference type="ARBA" id="ARBA00001324"/>
    </source>
</evidence>
<dbReference type="GO" id="GO:0030246">
    <property type="term" value="F:carbohydrate binding"/>
    <property type="evidence" value="ECO:0007669"/>
    <property type="project" value="InterPro"/>
</dbReference>
<keyword evidence="6 12" id="KW-0732">Signal</keyword>
<keyword evidence="8" id="KW-0456">Lyase</keyword>
<evidence type="ECO:0000256" key="2">
    <source>
        <dbReference type="ARBA" id="ARBA00004613"/>
    </source>
</evidence>
<dbReference type="PANTHER" id="PTHR36574:SF1">
    <property type="entry name" value="RHAMNOGALACTURONATE LYASE-RELATED"/>
    <property type="match status" value="1"/>
</dbReference>
<name>A0AAJ0FR12_9PEZI</name>
<feature type="domain" description="Rhamnogalacturonan lyase" evidence="14">
    <location>
        <begin position="366"/>
        <end position="529"/>
    </location>
</feature>
<keyword evidence="11" id="KW-0624">Polysaccharide degradation</keyword>
<dbReference type="GO" id="GO:0045490">
    <property type="term" value="P:pectin catabolic process"/>
    <property type="evidence" value="ECO:0007669"/>
    <property type="project" value="TreeGrafter"/>
</dbReference>
<evidence type="ECO:0000256" key="4">
    <source>
        <dbReference type="ARBA" id="ARBA00012437"/>
    </source>
</evidence>
<protein>
    <recommendedName>
        <fullName evidence="4">rhamnogalacturonan endolyase</fullName>
        <ecNumber evidence="4">4.2.2.23</ecNumber>
    </recommendedName>
</protein>